<protein>
    <recommendedName>
        <fullName evidence="3">ABC-type Mn/Zn transport systems, ATPase component</fullName>
    </recommendedName>
</protein>
<organism evidence="1 2">
    <name type="scientific">Pseudonocardia petroleophila</name>
    <dbReference type="NCBI Taxonomy" id="37331"/>
    <lineage>
        <taxon>Bacteria</taxon>
        <taxon>Bacillati</taxon>
        <taxon>Actinomycetota</taxon>
        <taxon>Actinomycetes</taxon>
        <taxon>Pseudonocardiales</taxon>
        <taxon>Pseudonocardiaceae</taxon>
        <taxon>Pseudonocardia</taxon>
    </lineage>
</organism>
<dbReference type="EMBL" id="CP060131">
    <property type="protein sequence ID" value="QNG53878.1"/>
    <property type="molecule type" value="Genomic_DNA"/>
</dbReference>
<reference evidence="1 2" key="1">
    <citation type="submission" date="2020-08" db="EMBL/GenBank/DDBJ databases">
        <authorList>
            <person name="Mo P."/>
        </authorList>
    </citation>
    <scope>NUCLEOTIDE SEQUENCE [LARGE SCALE GENOMIC DNA]</scope>
    <source>
        <strain evidence="1 2">CGMCC 4.1532</strain>
    </source>
</reference>
<dbReference type="KEGG" id="ppel:H6H00_08155"/>
<gene>
    <name evidence="1" type="ORF">H6H00_08155</name>
</gene>
<proteinExistence type="predicted"/>
<name>A0A7G7MM67_9PSEU</name>
<evidence type="ECO:0008006" key="3">
    <source>
        <dbReference type="Google" id="ProtNLM"/>
    </source>
</evidence>
<dbReference type="Proteomes" id="UP000515728">
    <property type="component" value="Chromosome"/>
</dbReference>
<evidence type="ECO:0000313" key="1">
    <source>
        <dbReference type="EMBL" id="QNG53878.1"/>
    </source>
</evidence>
<sequence>MSNDNTLVRSLHDLGLSAWFGGSLMGAVGVNGAADDVHDPTERLRVASSGWARWAPVNAAAIGVHLIGAVGMLSANRERVRREPGVGTSSAVKTALTVASLGATAYSGWLGSRTAKGVGAPAAGGVTPSSGTPDDVADAQRQLRVVQWVLPLLTGALVVVSALQGEQQRPRVRAGALARSIQDRVAAAV</sequence>
<accession>A0A7G7MM67</accession>
<dbReference type="RefSeq" id="WP_185720703.1">
    <property type="nucleotide sequence ID" value="NZ_BAAAWI010000001.1"/>
</dbReference>
<keyword evidence="2" id="KW-1185">Reference proteome</keyword>
<evidence type="ECO:0000313" key="2">
    <source>
        <dbReference type="Proteomes" id="UP000515728"/>
    </source>
</evidence>
<dbReference type="AlphaFoldDB" id="A0A7G7MM67"/>